<dbReference type="HAMAP" id="MF_00445">
    <property type="entry name" value="NDH1_NuoN_1"/>
    <property type="match status" value="1"/>
</dbReference>
<feature type="transmembrane region" description="Helical" evidence="5">
    <location>
        <begin position="232"/>
        <end position="252"/>
    </location>
</feature>
<feature type="transmembrane region" description="Helical" evidence="5">
    <location>
        <begin position="37"/>
        <end position="58"/>
    </location>
</feature>
<dbReference type="GO" id="GO:0042773">
    <property type="term" value="P:ATP synthesis coupled electron transport"/>
    <property type="evidence" value="ECO:0007669"/>
    <property type="project" value="InterPro"/>
</dbReference>
<keyword evidence="4 5" id="KW-0472">Membrane</keyword>
<evidence type="ECO:0000256" key="1">
    <source>
        <dbReference type="ARBA" id="ARBA00004141"/>
    </source>
</evidence>
<feature type="transmembrane region" description="Helical" evidence="5">
    <location>
        <begin position="264"/>
        <end position="282"/>
    </location>
</feature>
<feature type="transmembrane region" description="Helical" evidence="5">
    <location>
        <begin position="359"/>
        <end position="381"/>
    </location>
</feature>
<keyword evidence="7" id="KW-0560">Oxidoreductase</keyword>
<feature type="transmembrane region" description="Helical" evidence="5">
    <location>
        <begin position="154"/>
        <end position="174"/>
    </location>
</feature>
<keyword evidence="7" id="KW-0830">Ubiquinone</keyword>
<dbReference type="AlphaFoldDB" id="A0A0W8G1U0"/>
<proteinExistence type="inferred from homology"/>
<dbReference type="EMBL" id="LNQE01000360">
    <property type="protein sequence ID" value="KUG27131.1"/>
    <property type="molecule type" value="Genomic_DNA"/>
</dbReference>
<feature type="transmembrane region" description="Helical" evidence="5">
    <location>
        <begin position="100"/>
        <end position="127"/>
    </location>
</feature>
<dbReference type="Pfam" id="PF00361">
    <property type="entry name" value="Proton_antipo_M"/>
    <property type="match status" value="1"/>
</dbReference>
<keyword evidence="3 5" id="KW-1133">Transmembrane helix</keyword>
<feature type="transmembrane region" description="Helical" evidence="5">
    <location>
        <begin position="393"/>
        <end position="414"/>
    </location>
</feature>
<keyword evidence="2 5" id="KW-0812">Transmembrane</keyword>
<feature type="transmembrane region" description="Helical" evidence="5">
    <location>
        <begin position="426"/>
        <end position="454"/>
    </location>
</feature>
<dbReference type="InterPro" id="IPR001750">
    <property type="entry name" value="ND/Mrp_TM"/>
</dbReference>
<dbReference type="GO" id="GO:0008137">
    <property type="term" value="F:NADH dehydrogenase (ubiquinone) activity"/>
    <property type="evidence" value="ECO:0007669"/>
    <property type="project" value="InterPro"/>
</dbReference>
<evidence type="ECO:0000256" key="4">
    <source>
        <dbReference type="ARBA" id="ARBA00023136"/>
    </source>
</evidence>
<gene>
    <name evidence="7" type="ORF">ASZ90_003026</name>
</gene>
<evidence type="ECO:0000256" key="3">
    <source>
        <dbReference type="ARBA" id="ARBA00022989"/>
    </source>
</evidence>
<feature type="transmembrane region" description="Helical" evidence="5">
    <location>
        <begin position="194"/>
        <end position="220"/>
    </location>
</feature>
<evidence type="ECO:0000259" key="6">
    <source>
        <dbReference type="Pfam" id="PF00361"/>
    </source>
</evidence>
<dbReference type="PANTHER" id="PTHR22773">
    <property type="entry name" value="NADH DEHYDROGENASE"/>
    <property type="match status" value="1"/>
</dbReference>
<accession>A0A0W8G1U0</accession>
<dbReference type="GO" id="GO:0016020">
    <property type="term" value="C:membrane"/>
    <property type="evidence" value="ECO:0007669"/>
    <property type="project" value="UniProtKB-SubCell"/>
</dbReference>
<organism evidence="7">
    <name type="scientific">hydrocarbon metagenome</name>
    <dbReference type="NCBI Taxonomy" id="938273"/>
    <lineage>
        <taxon>unclassified sequences</taxon>
        <taxon>metagenomes</taxon>
        <taxon>ecological metagenomes</taxon>
    </lineage>
</organism>
<protein>
    <submittedName>
        <fullName evidence="7">Nadh-ubiquinone oxidoreductase chain n</fullName>
        <ecNumber evidence="7">1.6.5.3</ecNumber>
    </submittedName>
</protein>
<dbReference type="InterPro" id="IPR010096">
    <property type="entry name" value="NADH-Q_OxRdtase_suN/2"/>
</dbReference>
<dbReference type="EC" id="1.6.5.3" evidence="7"/>
<comment type="caution">
    <text evidence="7">The sequence shown here is derived from an EMBL/GenBank/DDBJ whole genome shotgun (WGS) entry which is preliminary data.</text>
</comment>
<dbReference type="NCBIfam" id="TIGR01770">
    <property type="entry name" value="NDH_I_N"/>
    <property type="match status" value="1"/>
</dbReference>
<reference evidence="7" key="1">
    <citation type="journal article" date="2015" name="Proc. Natl. Acad. Sci. U.S.A.">
        <title>Networks of energetic and metabolic interactions define dynamics in microbial communities.</title>
        <authorList>
            <person name="Embree M."/>
            <person name="Liu J.K."/>
            <person name="Al-Bassam M.M."/>
            <person name="Zengler K."/>
        </authorList>
    </citation>
    <scope>NUCLEOTIDE SEQUENCE</scope>
</reference>
<name>A0A0W8G1U0_9ZZZZ</name>
<feature type="transmembrane region" description="Helical" evidence="5">
    <location>
        <begin position="70"/>
        <end position="88"/>
    </location>
</feature>
<evidence type="ECO:0000256" key="2">
    <source>
        <dbReference type="ARBA" id="ARBA00022692"/>
    </source>
</evidence>
<evidence type="ECO:0000313" key="7">
    <source>
        <dbReference type="EMBL" id="KUG27131.1"/>
    </source>
</evidence>
<feature type="domain" description="NADH:quinone oxidoreductase/Mrp antiporter transmembrane" evidence="6">
    <location>
        <begin position="119"/>
        <end position="407"/>
    </location>
</feature>
<sequence>MNFDLVMPELFQLLVVVALFVQSVVRGRDDTGPRWLPVAAIIGVAVAASKLGAQGMLFEDVYRVDALSQFFKVAISLGFCVTVINAQNQPTLETQKRTDYFMMLGLSAWGLMLLASCAELITLYLALELSSYSLYALIPLRGADRRASEAAIKYILFGAVVTAVALYGLSYIMASQHTTYIQGLLDKSWSMAENPMAVVGLTLFLAGFFYKLALFPFHFWCPDVYEGTSNETAAYVATVPKLGAVVVLVRLSSVLSPGMEVTNILAILAALSMTLGNLTALVQKDVKRLLGYSSVSHAGYVMLGLVSGTAAGLSAATFYALVYLLMNLTCFYVISRIAVGGENVTLTGLNGLYKKSPGLALVLAVSAFALVGLPPTAGFAGKLFLLASAWDHGYNWLVIVAVLNTAIAIYYYLNLVRHAYTEESDAAAPVAVISSGQVAVGGILAACVLLLGVLPAPIYDLAFTAGKALLP</sequence>
<evidence type="ECO:0000256" key="5">
    <source>
        <dbReference type="SAM" id="Phobius"/>
    </source>
</evidence>
<comment type="subcellular location">
    <subcellularLocation>
        <location evidence="1">Membrane</location>
        <topology evidence="1">Multi-pass membrane protein</topology>
    </subcellularLocation>
</comment>
<dbReference type="GO" id="GO:0016491">
    <property type="term" value="F:oxidoreductase activity"/>
    <property type="evidence" value="ECO:0007669"/>
    <property type="project" value="UniProtKB-KW"/>
</dbReference>